<dbReference type="PANTHER" id="PTHR32114">
    <property type="entry name" value="ABC TRANSPORTER ABCH.3"/>
    <property type="match status" value="1"/>
</dbReference>
<evidence type="ECO:0000259" key="5">
    <source>
        <dbReference type="Pfam" id="PF13476"/>
    </source>
</evidence>
<dbReference type="Pfam" id="PF13476">
    <property type="entry name" value="AAA_23"/>
    <property type="match status" value="1"/>
</dbReference>
<gene>
    <name evidence="6" type="ORF">QOZ93_000833</name>
</gene>
<evidence type="ECO:0000256" key="1">
    <source>
        <dbReference type="ARBA" id="ARBA00006930"/>
    </source>
</evidence>
<dbReference type="Proteomes" id="UP001224418">
    <property type="component" value="Unassembled WGS sequence"/>
</dbReference>
<feature type="coiled-coil region" evidence="4">
    <location>
        <begin position="367"/>
        <end position="480"/>
    </location>
</feature>
<dbReference type="EMBL" id="JAUSWN010000005">
    <property type="protein sequence ID" value="MDQ0479104.1"/>
    <property type="molecule type" value="Genomic_DNA"/>
</dbReference>
<organism evidence="6 7">
    <name type="scientific">Hathewaya limosa</name>
    <name type="common">Clostridium limosum</name>
    <dbReference type="NCBI Taxonomy" id="1536"/>
    <lineage>
        <taxon>Bacteria</taxon>
        <taxon>Bacillati</taxon>
        <taxon>Bacillota</taxon>
        <taxon>Clostridia</taxon>
        <taxon>Eubacteriales</taxon>
        <taxon>Clostridiaceae</taxon>
        <taxon>Hathewaya</taxon>
    </lineage>
</organism>
<comment type="subunit">
    <text evidence="2">Heterodimer of SbcC and SbcD.</text>
</comment>
<proteinExistence type="inferred from homology"/>
<keyword evidence="7" id="KW-1185">Reference proteome</keyword>
<accession>A0ABU0JPT9</accession>
<dbReference type="RefSeq" id="WP_307355212.1">
    <property type="nucleotide sequence ID" value="NZ_BAAACJ010000009.1"/>
</dbReference>
<keyword evidence="6" id="KW-0378">Hydrolase</keyword>
<dbReference type="SUPFAM" id="SSF52540">
    <property type="entry name" value="P-loop containing nucleoside triphosphate hydrolases"/>
    <property type="match status" value="2"/>
</dbReference>
<comment type="caution">
    <text evidence="6">The sequence shown here is derived from an EMBL/GenBank/DDBJ whole genome shotgun (WGS) entry which is preliminary data.</text>
</comment>
<dbReference type="InterPro" id="IPR038729">
    <property type="entry name" value="Rad50/SbcC_AAA"/>
</dbReference>
<dbReference type="InterPro" id="IPR027417">
    <property type="entry name" value="P-loop_NTPase"/>
</dbReference>
<keyword evidence="4" id="KW-0175">Coiled coil</keyword>
<reference evidence="6 7" key="1">
    <citation type="submission" date="2023-07" db="EMBL/GenBank/DDBJ databases">
        <title>Genomic Encyclopedia of Type Strains, Phase IV (KMG-IV): sequencing the most valuable type-strain genomes for metagenomic binning, comparative biology and taxonomic classification.</title>
        <authorList>
            <person name="Goeker M."/>
        </authorList>
    </citation>
    <scope>NUCLEOTIDE SEQUENCE [LARGE SCALE GENOMIC DNA]</scope>
    <source>
        <strain evidence="6 7">DSM 1400</strain>
    </source>
</reference>
<evidence type="ECO:0000256" key="3">
    <source>
        <dbReference type="ARBA" id="ARBA00013368"/>
    </source>
</evidence>
<dbReference type="Gene3D" id="3.40.50.300">
    <property type="entry name" value="P-loop containing nucleotide triphosphate hydrolases"/>
    <property type="match status" value="2"/>
</dbReference>
<dbReference type="GO" id="GO:0004527">
    <property type="term" value="F:exonuclease activity"/>
    <property type="evidence" value="ECO:0007669"/>
    <property type="project" value="UniProtKB-KW"/>
</dbReference>
<name>A0ABU0JPT9_HATLI</name>
<feature type="domain" description="Rad50/SbcC-type AAA" evidence="5">
    <location>
        <begin position="7"/>
        <end position="232"/>
    </location>
</feature>
<keyword evidence="6" id="KW-0540">Nuclease</keyword>
<evidence type="ECO:0000256" key="2">
    <source>
        <dbReference type="ARBA" id="ARBA00011322"/>
    </source>
</evidence>
<sequence>MEYYISKIYLKNFKCIGTENGIIIDFNIDNGLIALSGPNGFGKTTIFDAIQISFCDDIDRIKCINAKNKNIKDNIYIYKNRELAIVGLELRNKEDKNIITLVKTIRKSESNNETNRKESIESYYSNEGINIDKINKKVYGQKIDNLSKFLEEKLGLNNNYYNSFYYISQESESNCLKQGLNCRKDIFNALMKIETQVNVENRISDILNEKKSMNIKMEIKNRKLELKNKIKSLNFKGKEKIEHEDYIMVFNEDDGVEWDSIEFSIKDKEPITEIENIVELIKNYEVYKIRNNNKLVSKYSNEIILNKIIDVVTYTDYDSMVDLEKNIRKKIEDLRTYKKIYDSKEKIQKYKFDKEDIGETITYLNNQLKLELEIEEIKRQIKNVVLENERLSNNKNNLKKLKENIKELNTIFLNSTKEEEQNVCPFCKTNFNNSKELQSKIKKNIEELEKQIPVKNKDDEENLKKIFENITEKAEEYLKENKINIEVNDIDNVIQKLLQYNTEQNIKDVIKWFIDNKMLKKIVSKCKQNQIDELKKIIQEKMIEEPQEYTEEQYINDIGLCEKYKNKLEFNSEFLEKLNKKARYFKCKLYELDCKTNIEINNDLKTLFKLSELQSKLEEIKKGYTRIIKNFKKQIIKNIEIPLYIYTGKIIQTYQGGLGVFIKEDTNTDNIVFTPNPNETEHDIVNTFSSGQLAAFSIAFLLVVNQLYLIKQKDKCILKTILIDDPVQTMDDVNIASLVEILRNQFSNYQIIMSTHESDKVNYIRYKFEKFGIKTMEYNVKKNFFSDIKL</sequence>
<evidence type="ECO:0000256" key="4">
    <source>
        <dbReference type="SAM" id="Coils"/>
    </source>
</evidence>
<protein>
    <recommendedName>
        <fullName evidence="3">Nuclease SbcCD subunit C</fullName>
    </recommendedName>
</protein>
<evidence type="ECO:0000313" key="7">
    <source>
        <dbReference type="Proteomes" id="UP001224418"/>
    </source>
</evidence>
<comment type="similarity">
    <text evidence="1">Belongs to the SMC family. SbcC subfamily.</text>
</comment>
<dbReference type="PANTHER" id="PTHR32114:SF2">
    <property type="entry name" value="ABC TRANSPORTER ABCH.3"/>
    <property type="match status" value="1"/>
</dbReference>
<evidence type="ECO:0000313" key="6">
    <source>
        <dbReference type="EMBL" id="MDQ0479104.1"/>
    </source>
</evidence>
<keyword evidence="6" id="KW-0269">Exonuclease</keyword>